<evidence type="ECO:0000256" key="3">
    <source>
        <dbReference type="ARBA" id="ARBA00022677"/>
    </source>
</evidence>
<dbReference type="OrthoDB" id="448051at2759"/>
<dbReference type="Gene3D" id="3.40.50.1820">
    <property type="entry name" value="alpha/beta hydrolase"/>
    <property type="match status" value="1"/>
</dbReference>
<name>A0A6A6ZQP0_9PLEO</name>
<dbReference type="EMBL" id="MU006234">
    <property type="protein sequence ID" value="KAF2822627.1"/>
    <property type="molecule type" value="Genomic_DNA"/>
</dbReference>
<evidence type="ECO:0000313" key="5">
    <source>
        <dbReference type="EMBL" id="KAF2822627.1"/>
    </source>
</evidence>
<sequence length="347" mass="38300">MASGSWNILSIAASSQDIWYEPSFTALDNNNYVVYMVPGNPCIMTYYQPFLSELFFLLNNALAPRNQSVHVGGYTLPGFRLQPDDIDDVVLPTSFQSQIGYTEKLIKVAIKKHVDYTNGDDSVRRPKVILVAHSAGTYITLELLKRYANGHDALSVVDIIGAVLICPTISHLADESKNGAVANVLTQIPAFPTIVGTLAKILTFALPISAVSWIARVVARVPPHVAQAAAEFLKGPHAVQQAMHMLRDECREIKEDTWTEEIWGSPEPTPNKTVPLKLYFAKNDNWVSNQARDALIASRGRTENAPWKPEMIIDENNISHGFNESIGDSKLIAKKVADLVESFMVSP</sequence>
<dbReference type="Pfam" id="PF10230">
    <property type="entry name" value="LIDHydrolase"/>
    <property type="match status" value="1"/>
</dbReference>
<protein>
    <recommendedName>
        <fullName evidence="7">AB hydrolase-1 domain-containing protein</fullName>
    </recommendedName>
</protein>
<reference evidence="5" key="1">
    <citation type="journal article" date="2020" name="Stud. Mycol.">
        <title>101 Dothideomycetes genomes: a test case for predicting lifestyles and emergence of pathogens.</title>
        <authorList>
            <person name="Haridas S."/>
            <person name="Albert R."/>
            <person name="Binder M."/>
            <person name="Bloem J."/>
            <person name="Labutti K."/>
            <person name="Salamov A."/>
            <person name="Andreopoulos B."/>
            <person name="Baker S."/>
            <person name="Barry K."/>
            <person name="Bills G."/>
            <person name="Bluhm B."/>
            <person name="Cannon C."/>
            <person name="Castanera R."/>
            <person name="Culley D."/>
            <person name="Daum C."/>
            <person name="Ezra D."/>
            <person name="Gonzalez J."/>
            <person name="Henrissat B."/>
            <person name="Kuo A."/>
            <person name="Liang C."/>
            <person name="Lipzen A."/>
            <person name="Lutzoni F."/>
            <person name="Magnuson J."/>
            <person name="Mondo S."/>
            <person name="Nolan M."/>
            <person name="Ohm R."/>
            <person name="Pangilinan J."/>
            <person name="Park H.-J."/>
            <person name="Ramirez L."/>
            <person name="Alfaro M."/>
            <person name="Sun H."/>
            <person name="Tritt A."/>
            <person name="Yoshinaga Y."/>
            <person name="Zwiers L.-H."/>
            <person name="Turgeon B."/>
            <person name="Goodwin S."/>
            <person name="Spatafora J."/>
            <person name="Crous P."/>
            <person name="Grigoriev I."/>
        </authorList>
    </citation>
    <scope>NUCLEOTIDE SEQUENCE</scope>
    <source>
        <strain evidence="5">CBS 113818</strain>
    </source>
</reference>
<gene>
    <name evidence="5" type="ORF">CC86DRAFT_469943</name>
</gene>
<dbReference type="AlphaFoldDB" id="A0A6A6ZQP0"/>
<dbReference type="InterPro" id="IPR019363">
    <property type="entry name" value="LDAH"/>
</dbReference>
<dbReference type="InterPro" id="IPR029058">
    <property type="entry name" value="AB_hydrolase_fold"/>
</dbReference>
<dbReference type="GO" id="GO:0016298">
    <property type="term" value="F:lipase activity"/>
    <property type="evidence" value="ECO:0007669"/>
    <property type="project" value="InterPro"/>
</dbReference>
<dbReference type="Proteomes" id="UP000799424">
    <property type="component" value="Unassembled WGS sequence"/>
</dbReference>
<keyword evidence="4" id="KW-0378">Hydrolase</keyword>
<accession>A0A6A6ZQP0</accession>
<proteinExistence type="inferred from homology"/>
<keyword evidence="3" id="KW-0551">Lipid droplet</keyword>
<dbReference type="PANTHER" id="PTHR13390">
    <property type="entry name" value="LIPASE"/>
    <property type="match status" value="1"/>
</dbReference>
<evidence type="ECO:0000313" key="6">
    <source>
        <dbReference type="Proteomes" id="UP000799424"/>
    </source>
</evidence>
<evidence type="ECO:0000256" key="4">
    <source>
        <dbReference type="ARBA" id="ARBA00022801"/>
    </source>
</evidence>
<keyword evidence="6" id="KW-1185">Reference proteome</keyword>
<dbReference type="SUPFAM" id="SSF53474">
    <property type="entry name" value="alpha/beta-Hydrolases"/>
    <property type="match status" value="1"/>
</dbReference>
<comment type="subcellular location">
    <subcellularLocation>
        <location evidence="1">Lipid droplet</location>
    </subcellularLocation>
</comment>
<evidence type="ECO:0000256" key="2">
    <source>
        <dbReference type="ARBA" id="ARBA00008300"/>
    </source>
</evidence>
<dbReference type="PANTHER" id="PTHR13390:SF0">
    <property type="entry name" value="LIPID DROPLET-ASSOCIATED HYDROLASE"/>
    <property type="match status" value="1"/>
</dbReference>
<evidence type="ECO:0000256" key="1">
    <source>
        <dbReference type="ARBA" id="ARBA00004502"/>
    </source>
</evidence>
<comment type="similarity">
    <text evidence="2">Belongs to the AB hydrolase superfamily. LDAH family.</text>
</comment>
<organism evidence="5 6">
    <name type="scientific">Ophiobolus disseminans</name>
    <dbReference type="NCBI Taxonomy" id="1469910"/>
    <lineage>
        <taxon>Eukaryota</taxon>
        <taxon>Fungi</taxon>
        <taxon>Dikarya</taxon>
        <taxon>Ascomycota</taxon>
        <taxon>Pezizomycotina</taxon>
        <taxon>Dothideomycetes</taxon>
        <taxon>Pleosporomycetidae</taxon>
        <taxon>Pleosporales</taxon>
        <taxon>Pleosporineae</taxon>
        <taxon>Phaeosphaeriaceae</taxon>
        <taxon>Ophiobolus</taxon>
    </lineage>
</organism>
<dbReference type="GO" id="GO:0005811">
    <property type="term" value="C:lipid droplet"/>
    <property type="evidence" value="ECO:0007669"/>
    <property type="project" value="UniProtKB-SubCell"/>
</dbReference>
<evidence type="ECO:0008006" key="7">
    <source>
        <dbReference type="Google" id="ProtNLM"/>
    </source>
</evidence>
<dbReference type="GO" id="GO:0019915">
    <property type="term" value="P:lipid storage"/>
    <property type="evidence" value="ECO:0007669"/>
    <property type="project" value="InterPro"/>
</dbReference>